<dbReference type="InterPro" id="IPR013216">
    <property type="entry name" value="Methyltransf_11"/>
</dbReference>
<proteinExistence type="predicted"/>
<dbReference type="SUPFAM" id="SSF53335">
    <property type="entry name" value="S-adenosyl-L-methionine-dependent methyltransferases"/>
    <property type="match status" value="1"/>
</dbReference>
<reference evidence="2 3" key="1">
    <citation type="journal article" date="2017" name="Nature">
        <title>Atmospheric trace gases support primary production in Antarctic desert surface soil.</title>
        <authorList>
            <person name="Ji M."/>
            <person name="Greening C."/>
            <person name="Vanwonterghem I."/>
            <person name="Carere C.R."/>
            <person name="Bay S.K."/>
            <person name="Steen J.A."/>
            <person name="Montgomery K."/>
            <person name="Lines T."/>
            <person name="Beardall J."/>
            <person name="van Dorst J."/>
            <person name="Snape I."/>
            <person name="Stott M.B."/>
            <person name="Hugenholtz P."/>
            <person name="Ferrari B.C."/>
        </authorList>
    </citation>
    <scope>NUCLEOTIDE SEQUENCE [LARGE SCALE GENOMIC DNA]</scope>
    <source>
        <strain evidence="2">RRmetagenome_bin12</strain>
    </source>
</reference>
<comment type="caution">
    <text evidence="2">The sequence shown here is derived from an EMBL/GenBank/DDBJ whole genome shotgun (WGS) entry which is preliminary data.</text>
</comment>
<gene>
    <name evidence="2" type="ORF">DLM65_13175</name>
</gene>
<dbReference type="Proteomes" id="UP000248724">
    <property type="component" value="Unassembled WGS sequence"/>
</dbReference>
<organism evidence="2 3">
    <name type="scientific">Candidatus Aeolococcus gillhamiae</name>
    <dbReference type="NCBI Taxonomy" id="3127015"/>
    <lineage>
        <taxon>Bacteria</taxon>
        <taxon>Bacillati</taxon>
        <taxon>Candidatus Dormiibacterota</taxon>
        <taxon>Candidatus Dormibacteria</taxon>
        <taxon>Candidatus Aeolococcales</taxon>
        <taxon>Candidatus Aeolococcaceae</taxon>
        <taxon>Candidatus Aeolococcus</taxon>
    </lineage>
</organism>
<evidence type="ECO:0000313" key="3">
    <source>
        <dbReference type="Proteomes" id="UP000248724"/>
    </source>
</evidence>
<name>A0A2W5Z2K5_9BACT</name>
<dbReference type="Pfam" id="PF08241">
    <property type="entry name" value="Methyltransf_11"/>
    <property type="match status" value="1"/>
</dbReference>
<dbReference type="InterPro" id="IPR029063">
    <property type="entry name" value="SAM-dependent_MTases_sf"/>
</dbReference>
<dbReference type="EMBL" id="QHBU01000260">
    <property type="protein sequence ID" value="PZR78367.1"/>
    <property type="molecule type" value="Genomic_DNA"/>
</dbReference>
<accession>A0A2W5Z2K5</accession>
<evidence type="ECO:0000259" key="1">
    <source>
        <dbReference type="Pfam" id="PF08241"/>
    </source>
</evidence>
<dbReference type="CDD" id="cd02440">
    <property type="entry name" value="AdoMet_MTases"/>
    <property type="match status" value="1"/>
</dbReference>
<dbReference type="Gene3D" id="3.40.50.150">
    <property type="entry name" value="Vaccinia Virus protein VP39"/>
    <property type="match status" value="1"/>
</dbReference>
<evidence type="ECO:0000313" key="2">
    <source>
        <dbReference type="EMBL" id="PZR78367.1"/>
    </source>
</evidence>
<sequence length="254" mass="27657">MGGRSGWRGRRCGSCLLSGPRWVEAQVRLPASLPPGPGKRYSADRDEPLNRWLETRLWALGAGGPVLDLGCGRGYWLRRMASAGLRPIGIEDDPARTAEAGRQAPVTVADASHLPVADGSVRLVWCIHVLHHLEHPEAALAEVRRVLRPGGHIVMAETVEDNPIVRVGRRLWPAWDGVAVRSRFTAASLVAMVRAAGLAIVDQRQHSLVSFGAWALPAGDRWAWVALSRAEGILPRRLDRWGAHFECVSSSPGP</sequence>
<protein>
    <recommendedName>
        <fullName evidence="1">Methyltransferase type 11 domain-containing protein</fullName>
    </recommendedName>
</protein>
<dbReference type="GO" id="GO:0008757">
    <property type="term" value="F:S-adenosylmethionine-dependent methyltransferase activity"/>
    <property type="evidence" value="ECO:0007669"/>
    <property type="project" value="InterPro"/>
</dbReference>
<dbReference type="PANTHER" id="PTHR43591">
    <property type="entry name" value="METHYLTRANSFERASE"/>
    <property type="match status" value="1"/>
</dbReference>
<feature type="domain" description="Methyltransferase type 11" evidence="1">
    <location>
        <begin position="67"/>
        <end position="155"/>
    </location>
</feature>
<dbReference type="AlphaFoldDB" id="A0A2W5Z2K5"/>